<dbReference type="RefSeq" id="WP_204867161.1">
    <property type="nucleotide sequence ID" value="NZ_JAFBBK010000001.1"/>
</dbReference>
<dbReference type="EMBL" id="JAFBBK010000001">
    <property type="protein sequence ID" value="MBM7414378.1"/>
    <property type="molecule type" value="Genomic_DNA"/>
</dbReference>
<gene>
    <name evidence="2" type="ORF">JOE42_001111</name>
</gene>
<keyword evidence="1" id="KW-0812">Transmembrane</keyword>
<keyword evidence="1" id="KW-1133">Transmembrane helix</keyword>
<protein>
    <recommendedName>
        <fullName evidence="4">DUF2567 domain-containing protein</fullName>
    </recommendedName>
</protein>
<proteinExistence type="predicted"/>
<keyword evidence="3" id="KW-1185">Reference proteome</keyword>
<organism evidence="2 3">
    <name type="scientific">Rhodococcoides corynebacterioides</name>
    <dbReference type="NCBI Taxonomy" id="53972"/>
    <lineage>
        <taxon>Bacteria</taxon>
        <taxon>Bacillati</taxon>
        <taxon>Actinomycetota</taxon>
        <taxon>Actinomycetes</taxon>
        <taxon>Mycobacteriales</taxon>
        <taxon>Nocardiaceae</taxon>
        <taxon>Rhodococcoides</taxon>
    </lineage>
</organism>
<feature type="transmembrane region" description="Helical" evidence="1">
    <location>
        <begin position="109"/>
        <end position="134"/>
    </location>
</feature>
<feature type="transmembrane region" description="Helical" evidence="1">
    <location>
        <begin position="154"/>
        <end position="177"/>
    </location>
</feature>
<evidence type="ECO:0000313" key="2">
    <source>
        <dbReference type="EMBL" id="MBM7414378.1"/>
    </source>
</evidence>
<dbReference type="InterPro" id="IPR021213">
    <property type="entry name" value="DUF2567"/>
</dbReference>
<sequence length="191" mass="19040">MSDVDTTGFASAAPGVGDAGRPSRGAFTRRSIRIALATAVVGAVLGILWALLAPVEHVAAVGDGRAIVLTGESDHRFDALALFLCVTAAAGVLTTVAVWARVAERGPRLVVDIVAASALASAAAIGVGLAVGAVRYPSADGALRGDVVALAPGVSTWLALLAQPLAAAVTLVLVTALSPSDDLGRDESPEE</sequence>
<reference evidence="2 3" key="1">
    <citation type="submission" date="2021-01" db="EMBL/GenBank/DDBJ databases">
        <title>Genomics of switchgrass bacterial isolates.</title>
        <authorList>
            <person name="Shade A."/>
        </authorList>
    </citation>
    <scope>NUCLEOTIDE SEQUENCE [LARGE SCALE GENOMIC DNA]</scope>
    <source>
        <strain evidence="2 3">PvP111</strain>
    </source>
</reference>
<accession>A0ABS2KR78</accession>
<dbReference type="Proteomes" id="UP000703038">
    <property type="component" value="Unassembled WGS sequence"/>
</dbReference>
<dbReference type="Pfam" id="PF10821">
    <property type="entry name" value="DUF2567"/>
    <property type="match status" value="1"/>
</dbReference>
<keyword evidence="1" id="KW-0472">Membrane</keyword>
<evidence type="ECO:0000313" key="3">
    <source>
        <dbReference type="Proteomes" id="UP000703038"/>
    </source>
</evidence>
<feature type="transmembrane region" description="Helical" evidence="1">
    <location>
        <begin position="79"/>
        <end position="102"/>
    </location>
</feature>
<evidence type="ECO:0000256" key="1">
    <source>
        <dbReference type="SAM" id="Phobius"/>
    </source>
</evidence>
<name>A0ABS2KR78_9NOCA</name>
<evidence type="ECO:0008006" key="4">
    <source>
        <dbReference type="Google" id="ProtNLM"/>
    </source>
</evidence>
<comment type="caution">
    <text evidence="2">The sequence shown here is derived from an EMBL/GenBank/DDBJ whole genome shotgun (WGS) entry which is preliminary data.</text>
</comment>
<feature type="transmembrane region" description="Helical" evidence="1">
    <location>
        <begin position="34"/>
        <end position="52"/>
    </location>
</feature>